<evidence type="ECO:0000313" key="1">
    <source>
        <dbReference type="EMBL" id="VDK65636.1"/>
    </source>
</evidence>
<accession>A0A182E2D6</accession>
<reference evidence="1 2" key="2">
    <citation type="submission" date="2018-08" db="EMBL/GenBank/DDBJ databases">
        <authorList>
            <person name="Laetsch R D."/>
            <person name="Stevens L."/>
            <person name="Kumar S."/>
            <person name="Blaxter L. M."/>
        </authorList>
    </citation>
    <scope>NUCLEOTIDE SEQUENCE [LARGE SCALE GENOMIC DNA]</scope>
</reference>
<dbReference type="Proteomes" id="UP000271087">
    <property type="component" value="Unassembled WGS sequence"/>
</dbReference>
<protein>
    <submittedName>
        <fullName evidence="3">Ovule protein</fullName>
    </submittedName>
</protein>
<evidence type="ECO:0000313" key="2">
    <source>
        <dbReference type="Proteomes" id="UP000271087"/>
    </source>
</evidence>
<sequence>MGESTGSNSNSFKQELLGQSQPHVVETITSVEVHHTNETENEDICYGIRCSHVMNLNKRDCETDSKIKESNVFGAIQLV</sequence>
<dbReference type="AlphaFoldDB" id="A0A182E2D6"/>
<dbReference type="EMBL" id="UYRW01000313">
    <property type="protein sequence ID" value="VDK65636.1"/>
    <property type="molecule type" value="Genomic_DNA"/>
</dbReference>
<reference evidence="3" key="1">
    <citation type="submission" date="2016-06" db="UniProtKB">
        <authorList>
            <consortium name="WormBaseParasite"/>
        </authorList>
    </citation>
    <scope>IDENTIFICATION</scope>
</reference>
<proteinExistence type="predicted"/>
<gene>
    <name evidence="1" type="ORF">NOO_LOCUS2136</name>
</gene>
<keyword evidence="2" id="KW-1185">Reference proteome</keyword>
<name>A0A182E2D6_ONCOC</name>
<evidence type="ECO:0000313" key="3">
    <source>
        <dbReference type="WBParaSite" id="nOo.2.0.1.t02136-RA"/>
    </source>
</evidence>
<dbReference type="WBParaSite" id="nOo.2.0.1.t02136-RA">
    <property type="protein sequence ID" value="nOo.2.0.1.t02136-RA"/>
    <property type="gene ID" value="nOo.2.0.1.g02136"/>
</dbReference>
<organism evidence="3">
    <name type="scientific">Onchocerca ochengi</name>
    <name type="common">Filarial nematode worm</name>
    <dbReference type="NCBI Taxonomy" id="42157"/>
    <lineage>
        <taxon>Eukaryota</taxon>
        <taxon>Metazoa</taxon>
        <taxon>Ecdysozoa</taxon>
        <taxon>Nematoda</taxon>
        <taxon>Chromadorea</taxon>
        <taxon>Rhabditida</taxon>
        <taxon>Spirurina</taxon>
        <taxon>Spiruromorpha</taxon>
        <taxon>Filarioidea</taxon>
        <taxon>Onchocercidae</taxon>
        <taxon>Onchocerca</taxon>
    </lineage>
</organism>